<dbReference type="EMBL" id="WJXA01000002">
    <property type="protein sequence ID" value="KAF7149822.1"/>
    <property type="molecule type" value="Genomic_DNA"/>
</dbReference>
<evidence type="ECO:0000256" key="1">
    <source>
        <dbReference type="SAM" id="MobiDB-lite"/>
    </source>
</evidence>
<feature type="compositionally biased region" description="Basic and acidic residues" evidence="1">
    <location>
        <begin position="24"/>
        <end position="64"/>
    </location>
</feature>
<feature type="compositionally biased region" description="Acidic residues" evidence="1">
    <location>
        <begin position="12"/>
        <end position="23"/>
    </location>
</feature>
<organism evidence="2 3">
    <name type="scientific">Rhododendron simsii</name>
    <name type="common">Sims's rhododendron</name>
    <dbReference type="NCBI Taxonomy" id="118357"/>
    <lineage>
        <taxon>Eukaryota</taxon>
        <taxon>Viridiplantae</taxon>
        <taxon>Streptophyta</taxon>
        <taxon>Embryophyta</taxon>
        <taxon>Tracheophyta</taxon>
        <taxon>Spermatophyta</taxon>
        <taxon>Magnoliopsida</taxon>
        <taxon>eudicotyledons</taxon>
        <taxon>Gunneridae</taxon>
        <taxon>Pentapetalae</taxon>
        <taxon>asterids</taxon>
        <taxon>Ericales</taxon>
        <taxon>Ericaceae</taxon>
        <taxon>Ericoideae</taxon>
        <taxon>Rhodoreae</taxon>
        <taxon>Rhododendron</taxon>
    </lineage>
</organism>
<proteinExistence type="predicted"/>
<accession>A0A834HAU8</accession>
<protein>
    <submittedName>
        <fullName evidence="2">Uncharacterized protein</fullName>
    </submittedName>
</protein>
<dbReference type="OrthoDB" id="1812676at2759"/>
<reference evidence="2" key="1">
    <citation type="submission" date="2019-11" db="EMBL/GenBank/DDBJ databases">
        <authorList>
            <person name="Liu Y."/>
            <person name="Hou J."/>
            <person name="Li T.-Q."/>
            <person name="Guan C.-H."/>
            <person name="Wu X."/>
            <person name="Wu H.-Z."/>
            <person name="Ling F."/>
            <person name="Zhang R."/>
            <person name="Shi X.-G."/>
            <person name="Ren J.-P."/>
            <person name="Chen E.-F."/>
            <person name="Sun J.-M."/>
        </authorList>
    </citation>
    <scope>NUCLEOTIDE SEQUENCE</scope>
    <source>
        <strain evidence="2">Adult_tree_wgs_1</strain>
        <tissue evidence="2">Leaves</tissue>
    </source>
</reference>
<feature type="region of interest" description="Disordered" evidence="1">
    <location>
        <begin position="1"/>
        <end position="78"/>
    </location>
</feature>
<sequence>MVKSTYQVSNSEAEEEDDEVDNTNDDKDSSNKKEGNLLDDMEKQSRYSDDMARNKEEEVEKGENSDINGCHQSGLEKEPIYERPSIQEKSYISKTAFLGNLDTGERINEESTNSTHGLDSIVQDSQSPLIEDCSDSVKNGNARGTLVWLSSATPLTVKSKTCVNCYKYSYQSSSLHLTRSACSNWAEN</sequence>
<keyword evidence="3" id="KW-1185">Reference proteome</keyword>
<dbReference type="Proteomes" id="UP000626092">
    <property type="component" value="Unassembled WGS sequence"/>
</dbReference>
<dbReference type="AlphaFoldDB" id="A0A834HAU8"/>
<name>A0A834HAU8_RHOSS</name>
<evidence type="ECO:0000313" key="2">
    <source>
        <dbReference type="EMBL" id="KAF7149822.1"/>
    </source>
</evidence>
<gene>
    <name evidence="2" type="ORF">RHSIM_Rhsim02G0044900</name>
</gene>
<evidence type="ECO:0000313" key="3">
    <source>
        <dbReference type="Proteomes" id="UP000626092"/>
    </source>
</evidence>
<comment type="caution">
    <text evidence="2">The sequence shown here is derived from an EMBL/GenBank/DDBJ whole genome shotgun (WGS) entry which is preliminary data.</text>
</comment>